<organism evidence="3 4">
    <name type="scientific">Candidatus Lloydbacteria bacterium RIFCSPLOWO2_01_FULL_50_20</name>
    <dbReference type="NCBI Taxonomy" id="1798665"/>
    <lineage>
        <taxon>Bacteria</taxon>
        <taxon>Candidatus Lloydiibacteriota</taxon>
    </lineage>
</organism>
<keyword evidence="1" id="KW-0812">Transmembrane</keyword>
<dbReference type="PANTHER" id="PTHR30619">
    <property type="entry name" value="DNA INTERNALIZATION/COMPETENCE PROTEIN COMEC/REC2"/>
    <property type="match status" value="1"/>
</dbReference>
<dbReference type="PANTHER" id="PTHR30619:SF1">
    <property type="entry name" value="RECOMBINATION PROTEIN 2"/>
    <property type="match status" value="1"/>
</dbReference>
<protein>
    <recommendedName>
        <fullName evidence="2">Metallo-beta-lactamase domain-containing protein</fullName>
    </recommendedName>
</protein>
<dbReference type="InterPro" id="IPR035681">
    <property type="entry name" value="ComA-like_MBL"/>
</dbReference>
<accession>A0A1G2DCX4</accession>
<dbReference type="Gene3D" id="3.60.15.10">
    <property type="entry name" value="Ribonuclease Z/Hydroxyacylglutathione hydrolase-like"/>
    <property type="match status" value="1"/>
</dbReference>
<evidence type="ECO:0000313" key="4">
    <source>
        <dbReference type="Proteomes" id="UP000178534"/>
    </source>
</evidence>
<evidence type="ECO:0000313" key="3">
    <source>
        <dbReference type="EMBL" id="OGZ11272.1"/>
    </source>
</evidence>
<dbReference type="CDD" id="cd07731">
    <property type="entry name" value="ComA-like_MBL-fold"/>
    <property type="match status" value="1"/>
</dbReference>
<reference evidence="3 4" key="1">
    <citation type="journal article" date="2016" name="Nat. Commun.">
        <title>Thousands of microbial genomes shed light on interconnected biogeochemical processes in an aquifer system.</title>
        <authorList>
            <person name="Anantharaman K."/>
            <person name="Brown C.T."/>
            <person name="Hug L.A."/>
            <person name="Sharon I."/>
            <person name="Castelle C.J."/>
            <person name="Probst A.J."/>
            <person name="Thomas B.C."/>
            <person name="Singh A."/>
            <person name="Wilkins M.J."/>
            <person name="Karaoz U."/>
            <person name="Brodie E.L."/>
            <person name="Williams K.H."/>
            <person name="Hubbard S.S."/>
            <person name="Banfield J.F."/>
        </authorList>
    </citation>
    <scope>NUCLEOTIDE SEQUENCE [LARGE SCALE GENOMIC DNA]</scope>
</reference>
<keyword evidence="1" id="KW-1133">Transmembrane helix</keyword>
<evidence type="ECO:0000259" key="2">
    <source>
        <dbReference type="SMART" id="SM00849"/>
    </source>
</evidence>
<sequence length="291" mass="32473">MDHRGLFQWAKRHPLFLSLLLLFVVDFFILTAYLERKHSVLTVVFLDVGQGDAVFVEAPNGNQLLYDAGPPTGAVLRALSEVMPRWDRSIDVVVLSHPDQDHIGGLLDMFDRYAFDVVVESGASSTNGVWAEAENEIVKRNIAHFVAQKGMMIDLGGGVQADILYPDHDTTNIETNSASIIMRIRYGETSFLLSGDLPKNIEDYAVTVHGDQLEAQVLKLGHHGSRTSSSETWLRTVKPGVAIISAGADNRYGHPHVEVLEMLDRLRIPYFITFNEGLIRFESNGKMVKRE</sequence>
<dbReference type="SMART" id="SM00849">
    <property type="entry name" value="Lactamase_B"/>
    <property type="match status" value="1"/>
</dbReference>
<feature type="domain" description="Metallo-beta-lactamase" evidence="2">
    <location>
        <begin position="50"/>
        <end position="248"/>
    </location>
</feature>
<dbReference type="InterPro" id="IPR036866">
    <property type="entry name" value="RibonucZ/Hydroxyglut_hydro"/>
</dbReference>
<evidence type="ECO:0000256" key="1">
    <source>
        <dbReference type="SAM" id="Phobius"/>
    </source>
</evidence>
<dbReference type="AlphaFoldDB" id="A0A1G2DCX4"/>
<dbReference type="InterPro" id="IPR001279">
    <property type="entry name" value="Metallo-B-lactamas"/>
</dbReference>
<dbReference type="EMBL" id="MHLP01000039">
    <property type="protein sequence ID" value="OGZ11272.1"/>
    <property type="molecule type" value="Genomic_DNA"/>
</dbReference>
<name>A0A1G2DCX4_9BACT</name>
<feature type="transmembrane region" description="Helical" evidence="1">
    <location>
        <begin position="15"/>
        <end position="34"/>
    </location>
</feature>
<dbReference type="SUPFAM" id="SSF56281">
    <property type="entry name" value="Metallo-hydrolase/oxidoreductase"/>
    <property type="match status" value="1"/>
</dbReference>
<proteinExistence type="predicted"/>
<dbReference type="Pfam" id="PF00753">
    <property type="entry name" value="Lactamase_B"/>
    <property type="match status" value="1"/>
</dbReference>
<dbReference type="STRING" id="1798665.A2942_00565"/>
<dbReference type="InterPro" id="IPR052159">
    <property type="entry name" value="Competence_DNA_uptake"/>
</dbReference>
<gene>
    <name evidence="3" type="ORF">A2942_00565</name>
</gene>
<dbReference type="Proteomes" id="UP000178534">
    <property type="component" value="Unassembled WGS sequence"/>
</dbReference>
<keyword evidence="1" id="KW-0472">Membrane</keyword>
<comment type="caution">
    <text evidence="3">The sequence shown here is derived from an EMBL/GenBank/DDBJ whole genome shotgun (WGS) entry which is preliminary data.</text>
</comment>